<reference evidence="5" key="1">
    <citation type="journal article" date="2017" name="BMC Genomics">
        <title>Gapless genome assembly of Colletotrichum higginsianum reveals chromosome structure and association of transposable elements with secondary metabolite gene clusters.</title>
        <authorList>
            <person name="Dallery J.-F."/>
            <person name="Lapalu N."/>
            <person name="Zampounis A."/>
            <person name="Pigne S."/>
            <person name="Luyten I."/>
            <person name="Amselem J."/>
            <person name="Wittenberg A.H.J."/>
            <person name="Zhou S."/>
            <person name="de Queiroz M.V."/>
            <person name="Robin G.P."/>
            <person name="Auger A."/>
            <person name="Hainaut M."/>
            <person name="Henrissat B."/>
            <person name="Kim K.-T."/>
            <person name="Lee Y.-H."/>
            <person name="Lespinet O."/>
            <person name="Schwartz D.C."/>
            <person name="Thon M.R."/>
            <person name="O'Connell R.J."/>
        </authorList>
    </citation>
    <scope>NUCLEOTIDE SEQUENCE [LARGE SCALE GENOMIC DNA]</scope>
    <source>
        <strain evidence="5">IMI 349063</strain>
    </source>
</reference>
<feature type="compositionally biased region" description="Acidic residues" evidence="2">
    <location>
        <begin position="142"/>
        <end position="152"/>
    </location>
</feature>
<dbReference type="PROSITE" id="PS50013">
    <property type="entry name" value="CHROMO_2"/>
    <property type="match status" value="1"/>
</dbReference>
<sequence>MDASGLFVEENGAPDDDAISINSTLVSEHDSDEEWLVEGIRYQTREGGKDKYLVEWTGYPIEEATWEPEENVTDELLQEWRDTEAKQARGEEEPFDIVAWQEAVDKRYDDKYQRHHKRNTERKRRGLQLKLWRGETKADYYVSDEDVSEDDYNAIIPPPKPVERQTETSPIEDIRPKKPLKQAAVARPVHRKRTTMAEKATDSTKSPTKKKASSPVSQPHPQSSSLASAANGSWGAAKKSTASKPAATAAVSRLAAPTASAWPAHKAKKTAISSRTMIRLHNSGSGINVFAAGKQSRQGRQLVQNVADPTKDPRMFTNFRLRRKAELQSRDKADVASGAMPTKLFSISSGPPAGSNSDTSPGTSSTVLRSALKHSADGLMAISASDSSATVSEITDTALPPSSEPQSTRPIVKNRRSVQFADLPLVNEPELMGEMVTSPISRPKRLKSPPMPSDPSQPSQPPPKPRSILRKLSVAEYQSRSAGQSFEKVVVLGPSGTKGVQMTFENIRPDSDPWHSHFVKKDSLHFSRTLNALTFTSQRGSIVGQNLSHGAVRPTLASDQEIISRAAERLRLGPFGVACFHEEFLIIIYPADCEDWKKVIAEAEVSNPATVTLRYAIFKPQSIATKPLPAKRRCAPRSTEPRSTIFRDLLRLNYRQLLSPGMRDIHHNFYLAFPPSRKLLLDAVSEWLHVENPSCRVFSTKTTGDWAAFTNPKIVAQGVIIVHEAATDTLRQFPGLLRLLTHSKSAAYVFWCIGESLQQHPLYPSIRSTHHQTEPGKVELTRFFPHGNAILVTPSFLVSEPRRAQQLFEWYKKTHDKPYNNQKIVAAANIVDYLRDLAFERSTYRDILLTEGDEQRQRSDVEREQAAQLAGLSKEDCTARFNTWAIVDGLRLPAQTSIVPDEQLEPIVLADQSIDANDEQSLVNWFGCWSQTRFDQFRKFHVLGTDGSSDTSHLIKACDIPFYPAGAGRDPGAEPRSDGPLLEPTASDPDHPRQPHDGVTKMLGGLAAHFFSTKLMELAKECDNARWCPFAKLYGFPVSYFKDIADTADSYGDFHRNFATFERWLEFPWPFFTQFLPGFRPPSDARGPPVFNTYFTLFYTPDEDSQCRPPTRHPWLAIWRVQAPHRPWEGTELLIWDIAAKDRFPTGDRFYESQLTSPQQHLIGMIREKGAAKHRGLDLKQVWIGGFDSVPTEYTSPIDVTLANLEAMMRDVKGYLPAIELLLSSRGFHKIYPGAAPAPRRPITPDGMDIDPIVRPQNHNGDGKIIFHPPRACRPIRHSRCENLFYKWVMNLDRRDKRKAYPYTFKPTLDWYQEQQVAENRNFEHINVSSWKRVFELVRIPPTSGKDSEGTRVESKK</sequence>
<dbReference type="GeneID" id="28871766"/>
<feature type="region of interest" description="Disordered" evidence="2">
    <location>
        <begin position="440"/>
        <end position="466"/>
    </location>
</feature>
<dbReference type="Proteomes" id="UP000092177">
    <property type="component" value="Chromosome 9"/>
</dbReference>
<dbReference type="Gene3D" id="2.40.50.40">
    <property type="match status" value="1"/>
</dbReference>
<feature type="region of interest" description="Disordered" evidence="2">
    <location>
        <begin position="142"/>
        <end position="273"/>
    </location>
</feature>
<name>A0A1B7XUY8_COLHI</name>
<evidence type="ECO:0000259" key="3">
    <source>
        <dbReference type="PROSITE" id="PS50013"/>
    </source>
</evidence>
<dbReference type="EMBL" id="LTAN01000009">
    <property type="protein sequence ID" value="OBR03558.1"/>
    <property type="molecule type" value="Genomic_DNA"/>
</dbReference>
<evidence type="ECO:0000313" key="5">
    <source>
        <dbReference type="Proteomes" id="UP000092177"/>
    </source>
</evidence>
<feature type="compositionally biased region" description="Polar residues" evidence="2">
    <location>
        <begin position="345"/>
        <end position="366"/>
    </location>
</feature>
<proteinExistence type="predicted"/>
<dbReference type="GO" id="GO:0006338">
    <property type="term" value="P:chromatin remodeling"/>
    <property type="evidence" value="ECO:0007669"/>
    <property type="project" value="UniProtKB-ARBA"/>
</dbReference>
<keyword evidence="5" id="KW-1185">Reference proteome</keyword>
<feature type="region of interest" description="Disordered" evidence="2">
    <location>
        <begin position="343"/>
        <end position="366"/>
    </location>
</feature>
<evidence type="ECO:0000256" key="1">
    <source>
        <dbReference type="ARBA" id="ARBA00011353"/>
    </source>
</evidence>
<organism evidence="4 5">
    <name type="scientific">Colletotrichum higginsianum (strain IMI 349063)</name>
    <name type="common">Crucifer anthracnose fungus</name>
    <dbReference type="NCBI Taxonomy" id="759273"/>
    <lineage>
        <taxon>Eukaryota</taxon>
        <taxon>Fungi</taxon>
        <taxon>Dikarya</taxon>
        <taxon>Ascomycota</taxon>
        <taxon>Pezizomycotina</taxon>
        <taxon>Sordariomycetes</taxon>
        <taxon>Hypocreomycetidae</taxon>
        <taxon>Glomerellales</taxon>
        <taxon>Glomerellaceae</taxon>
        <taxon>Colletotrichum</taxon>
        <taxon>Colletotrichum destructivum species complex</taxon>
    </lineage>
</organism>
<dbReference type="InterPro" id="IPR016197">
    <property type="entry name" value="Chromo-like_dom_sf"/>
</dbReference>
<evidence type="ECO:0000313" key="4">
    <source>
        <dbReference type="EMBL" id="OBR03558.1"/>
    </source>
</evidence>
<dbReference type="KEGG" id="chig:CH63R_12685"/>
<dbReference type="VEuPathDB" id="FungiDB:CH63R_12685"/>
<accession>A0A1B7XUY8</accession>
<dbReference type="Pfam" id="PF00385">
    <property type="entry name" value="Chromo"/>
    <property type="match status" value="1"/>
</dbReference>
<dbReference type="InterPro" id="IPR000953">
    <property type="entry name" value="Chromo/chromo_shadow_dom"/>
</dbReference>
<protein>
    <submittedName>
        <fullName evidence="4">Chromo domain-containing protein</fullName>
    </submittedName>
</protein>
<feature type="compositionally biased region" description="Basic and acidic residues" evidence="2">
    <location>
        <begin position="161"/>
        <end position="176"/>
    </location>
</feature>
<dbReference type="RefSeq" id="XP_018152076.1">
    <property type="nucleotide sequence ID" value="XM_018307659.1"/>
</dbReference>
<feature type="region of interest" description="Disordered" evidence="2">
    <location>
        <begin position="968"/>
        <end position="998"/>
    </location>
</feature>
<comment type="subunit">
    <text evidence="1">Component of the NuA4 histone acetyltransferase complex.</text>
</comment>
<evidence type="ECO:0000256" key="2">
    <source>
        <dbReference type="SAM" id="MobiDB-lite"/>
    </source>
</evidence>
<feature type="compositionally biased region" description="Basic and acidic residues" evidence="2">
    <location>
        <begin position="988"/>
        <end position="998"/>
    </location>
</feature>
<dbReference type="CDD" id="cd18966">
    <property type="entry name" value="chromodomain"/>
    <property type="match status" value="1"/>
</dbReference>
<dbReference type="InterPro" id="IPR023780">
    <property type="entry name" value="Chromo_domain"/>
</dbReference>
<feature type="compositionally biased region" description="Pro residues" evidence="2">
    <location>
        <begin position="449"/>
        <end position="465"/>
    </location>
</feature>
<dbReference type="SUPFAM" id="SSF54160">
    <property type="entry name" value="Chromo domain-like"/>
    <property type="match status" value="1"/>
</dbReference>
<feature type="compositionally biased region" description="Low complexity" evidence="2">
    <location>
        <begin position="213"/>
        <end position="225"/>
    </location>
</feature>
<dbReference type="SMART" id="SM00298">
    <property type="entry name" value="CHROMO"/>
    <property type="match status" value="1"/>
</dbReference>
<comment type="caution">
    <text evidence="4">The sequence shown here is derived from an EMBL/GenBank/DDBJ whole genome shotgun (WGS) entry which is preliminary data.</text>
</comment>
<gene>
    <name evidence="4" type="ORF">CH63R_12685</name>
</gene>
<feature type="region of interest" description="Disordered" evidence="2">
    <location>
        <begin position="384"/>
        <end position="415"/>
    </location>
</feature>
<feature type="compositionally biased region" description="Polar residues" evidence="2">
    <location>
        <begin position="384"/>
        <end position="395"/>
    </location>
</feature>
<feature type="compositionally biased region" description="Low complexity" evidence="2">
    <location>
        <begin position="236"/>
        <end position="250"/>
    </location>
</feature>
<feature type="domain" description="Chromo" evidence="3">
    <location>
        <begin position="35"/>
        <end position="72"/>
    </location>
</feature>
<dbReference type="OrthoDB" id="436852at2759"/>